<organism evidence="1 2">
    <name type="scientific">Cardiocondyla obscurior</name>
    <dbReference type="NCBI Taxonomy" id="286306"/>
    <lineage>
        <taxon>Eukaryota</taxon>
        <taxon>Metazoa</taxon>
        <taxon>Ecdysozoa</taxon>
        <taxon>Arthropoda</taxon>
        <taxon>Hexapoda</taxon>
        <taxon>Insecta</taxon>
        <taxon>Pterygota</taxon>
        <taxon>Neoptera</taxon>
        <taxon>Endopterygota</taxon>
        <taxon>Hymenoptera</taxon>
        <taxon>Apocrita</taxon>
        <taxon>Aculeata</taxon>
        <taxon>Formicoidea</taxon>
        <taxon>Formicidae</taxon>
        <taxon>Myrmicinae</taxon>
        <taxon>Cardiocondyla</taxon>
    </lineage>
</organism>
<protein>
    <submittedName>
        <fullName evidence="1">Uncharacterized protein</fullName>
    </submittedName>
</protein>
<proteinExistence type="predicted"/>
<sequence length="172" mass="19167">MINELLHSSRALNGSTWRLKTAEANVKKIVEFNNNSHNAASNVSERSTMRTRHASRTPVAGSSRLFSSSTVEELNLLLEYLVYTLTNRSDEFLAEVNCDALGLYLDRCVYSKYNGSAYRSAGHGFSGVLSDPPSNTANYQQDSRLRWTRSRFSSAGFSFAGFASKIIYLSKD</sequence>
<dbReference type="AlphaFoldDB" id="A0AAW2EKA0"/>
<dbReference type="EMBL" id="JADYXP020000022">
    <property type="protein sequence ID" value="KAL0102809.1"/>
    <property type="molecule type" value="Genomic_DNA"/>
</dbReference>
<gene>
    <name evidence="1" type="ORF">PUN28_018238</name>
</gene>
<name>A0AAW2EKA0_9HYME</name>
<accession>A0AAW2EKA0</accession>
<dbReference type="Proteomes" id="UP001430953">
    <property type="component" value="Unassembled WGS sequence"/>
</dbReference>
<evidence type="ECO:0000313" key="2">
    <source>
        <dbReference type="Proteomes" id="UP001430953"/>
    </source>
</evidence>
<evidence type="ECO:0000313" key="1">
    <source>
        <dbReference type="EMBL" id="KAL0102809.1"/>
    </source>
</evidence>
<reference evidence="1 2" key="1">
    <citation type="submission" date="2023-03" db="EMBL/GenBank/DDBJ databases">
        <title>High recombination rates correlate with genetic variation in Cardiocondyla obscurior ants.</title>
        <authorList>
            <person name="Errbii M."/>
        </authorList>
    </citation>
    <scope>NUCLEOTIDE SEQUENCE [LARGE SCALE GENOMIC DNA]</scope>
    <source>
        <strain evidence="1">Alpha-2009</strain>
        <tissue evidence="1">Whole body</tissue>
    </source>
</reference>
<comment type="caution">
    <text evidence="1">The sequence shown here is derived from an EMBL/GenBank/DDBJ whole genome shotgun (WGS) entry which is preliminary data.</text>
</comment>
<keyword evidence="2" id="KW-1185">Reference proteome</keyword>